<dbReference type="RefSeq" id="WP_184209111.1">
    <property type="nucleotide sequence ID" value="NZ_JACHIF010000005.1"/>
</dbReference>
<dbReference type="Proteomes" id="UP000534294">
    <property type="component" value="Unassembled WGS sequence"/>
</dbReference>
<proteinExistence type="predicted"/>
<protein>
    <submittedName>
        <fullName evidence="2">Uncharacterized protein</fullName>
    </submittedName>
</protein>
<evidence type="ECO:0000256" key="1">
    <source>
        <dbReference type="SAM" id="SignalP"/>
    </source>
</evidence>
<accession>A0A7W8DQ41</accession>
<feature type="signal peptide" evidence="1">
    <location>
        <begin position="1"/>
        <end position="22"/>
    </location>
</feature>
<dbReference type="AlphaFoldDB" id="A0A7W8DQ41"/>
<sequence>MIWIQHSLVAVALTLMTLGALQAQTAAPQVELVMHAVPETIWQAKFEGPLQDHPELKKRLQTEGIKPLFSVKGILAFDTPFVWRKGAEREFAEGWETRHQDPAVPTRLLKRFVGTTVEWQQEHATEQGKFQVILKLIHHLASPKMQRISYANAAQGAERDKHSVEYPRFDVIEWEGRLAVSQQWRLVTQVLRPAGTESDLAMRYLVFIKRL</sequence>
<reference evidence="2 3" key="1">
    <citation type="submission" date="2020-08" db="EMBL/GenBank/DDBJ databases">
        <title>Genomic Encyclopedia of Type Strains, Phase IV (KMG-IV): sequencing the most valuable type-strain genomes for metagenomic binning, comparative biology and taxonomic classification.</title>
        <authorList>
            <person name="Goeker M."/>
        </authorList>
    </citation>
    <scope>NUCLEOTIDE SEQUENCE [LARGE SCALE GENOMIC DNA]</scope>
    <source>
        <strain evidence="2 3">DSM 12251</strain>
    </source>
</reference>
<evidence type="ECO:0000313" key="3">
    <source>
        <dbReference type="Proteomes" id="UP000534294"/>
    </source>
</evidence>
<dbReference type="EMBL" id="JACHIF010000005">
    <property type="protein sequence ID" value="MBB5038359.1"/>
    <property type="molecule type" value="Genomic_DNA"/>
</dbReference>
<keyword evidence="1" id="KW-0732">Signal</keyword>
<comment type="caution">
    <text evidence="2">The sequence shown here is derived from an EMBL/GenBank/DDBJ whole genome shotgun (WGS) entry which is preliminary data.</text>
</comment>
<organism evidence="2 3">
    <name type="scientific">Prosthecobacter dejongeii</name>
    <dbReference type="NCBI Taxonomy" id="48465"/>
    <lineage>
        <taxon>Bacteria</taxon>
        <taxon>Pseudomonadati</taxon>
        <taxon>Verrucomicrobiota</taxon>
        <taxon>Verrucomicrobiia</taxon>
        <taxon>Verrucomicrobiales</taxon>
        <taxon>Verrucomicrobiaceae</taxon>
        <taxon>Prosthecobacter</taxon>
    </lineage>
</organism>
<feature type="chain" id="PRO_5030942716" evidence="1">
    <location>
        <begin position="23"/>
        <end position="211"/>
    </location>
</feature>
<evidence type="ECO:0000313" key="2">
    <source>
        <dbReference type="EMBL" id="MBB5038359.1"/>
    </source>
</evidence>
<name>A0A7W8DQ41_9BACT</name>
<gene>
    <name evidence="2" type="ORF">HNQ64_002622</name>
</gene>
<keyword evidence="3" id="KW-1185">Reference proteome</keyword>